<accession>A0A4R3NM75</accession>
<feature type="compositionally biased region" description="Gly residues" evidence="1">
    <location>
        <begin position="65"/>
        <end position="76"/>
    </location>
</feature>
<dbReference type="Proteomes" id="UP000295097">
    <property type="component" value="Unassembled WGS sequence"/>
</dbReference>
<protein>
    <submittedName>
        <fullName evidence="2">Uncharacterized protein</fullName>
    </submittedName>
</protein>
<evidence type="ECO:0000313" key="3">
    <source>
        <dbReference type="Proteomes" id="UP000295097"/>
    </source>
</evidence>
<keyword evidence="3" id="KW-1185">Reference proteome</keyword>
<comment type="caution">
    <text evidence="2">The sequence shown here is derived from an EMBL/GenBank/DDBJ whole genome shotgun (WGS) entry which is preliminary data.</text>
</comment>
<evidence type="ECO:0000256" key="1">
    <source>
        <dbReference type="SAM" id="MobiDB-lite"/>
    </source>
</evidence>
<dbReference type="OrthoDB" id="8114643at2"/>
<name>A0A4R3NM75_9HYPH</name>
<sequence>MSDEKKTQSGAAQGHQSTDSVFDFLYYDAHRVGSFLSQFDDFGHLQALSRHESAGRGKSEIGRVSGSGGVPGIVKGGGHHETGTSAGYHQEAQHTYDPYWSNALSLLDYLQDRNMLDREVKTARIGQIVLFSGGLSVRDLGLIQNAMKLPSVSALISSGGQENESRQVRRRKEKKPSSEPSAEAFGLELLGLLPHGVQMELQSGDKSFWASLREDGLVVSSSDLFLKHGVTLPGEWFVLGILDAIPGIDDEESFVAGDTSAQNASQSREPSYPSAIEQSVFAALIDQLVPAAKTLLGRRGDQYGVTPLMIFRQVSNQR</sequence>
<dbReference type="EMBL" id="SMAR01000026">
    <property type="protein sequence ID" value="TCT35361.1"/>
    <property type="molecule type" value="Genomic_DNA"/>
</dbReference>
<proteinExistence type="predicted"/>
<organism evidence="2 3">
    <name type="scientific">Martelella mediterranea</name>
    <dbReference type="NCBI Taxonomy" id="293089"/>
    <lineage>
        <taxon>Bacteria</taxon>
        <taxon>Pseudomonadati</taxon>
        <taxon>Pseudomonadota</taxon>
        <taxon>Alphaproteobacteria</taxon>
        <taxon>Hyphomicrobiales</taxon>
        <taxon>Aurantimonadaceae</taxon>
        <taxon>Martelella</taxon>
    </lineage>
</organism>
<feature type="region of interest" description="Disordered" evidence="1">
    <location>
        <begin position="53"/>
        <end position="89"/>
    </location>
</feature>
<dbReference type="AlphaFoldDB" id="A0A4R3NM75"/>
<evidence type="ECO:0000313" key="2">
    <source>
        <dbReference type="EMBL" id="TCT35361.1"/>
    </source>
</evidence>
<feature type="region of interest" description="Disordered" evidence="1">
    <location>
        <begin position="157"/>
        <end position="181"/>
    </location>
</feature>
<reference evidence="2 3" key="1">
    <citation type="submission" date="2019-03" db="EMBL/GenBank/DDBJ databases">
        <title>Freshwater and sediment microbial communities from various areas in North America, analyzing microbe dynamics in response to fracking.</title>
        <authorList>
            <person name="Lamendella R."/>
        </authorList>
    </citation>
    <scope>NUCLEOTIDE SEQUENCE [LARGE SCALE GENOMIC DNA]</scope>
    <source>
        <strain evidence="2 3">175.2</strain>
    </source>
</reference>
<gene>
    <name evidence="2" type="ORF">EDC90_102616</name>
</gene>
<dbReference type="RefSeq" id="WP_132313009.1">
    <property type="nucleotide sequence ID" value="NZ_SMAR01000026.1"/>
</dbReference>